<organism evidence="1 2">
    <name type="scientific">Rickenella mellea</name>
    <dbReference type="NCBI Taxonomy" id="50990"/>
    <lineage>
        <taxon>Eukaryota</taxon>
        <taxon>Fungi</taxon>
        <taxon>Dikarya</taxon>
        <taxon>Basidiomycota</taxon>
        <taxon>Agaricomycotina</taxon>
        <taxon>Agaricomycetes</taxon>
        <taxon>Hymenochaetales</taxon>
        <taxon>Rickenellaceae</taxon>
        <taxon>Rickenella</taxon>
    </lineage>
</organism>
<name>A0A4Y7Q1K2_9AGAM</name>
<dbReference type="InterPro" id="IPR009218">
    <property type="entry name" value="HD_phosphohydro"/>
</dbReference>
<evidence type="ECO:0008006" key="3">
    <source>
        <dbReference type="Google" id="ProtNLM"/>
    </source>
</evidence>
<gene>
    <name evidence="1" type="ORF">BD410DRAFT_829023</name>
</gene>
<dbReference type="VEuPathDB" id="FungiDB:BD410DRAFT_829023"/>
<evidence type="ECO:0000313" key="1">
    <source>
        <dbReference type="EMBL" id="TDL21514.1"/>
    </source>
</evidence>
<dbReference type="EMBL" id="ML170180">
    <property type="protein sequence ID" value="TDL21514.1"/>
    <property type="molecule type" value="Genomic_DNA"/>
</dbReference>
<evidence type="ECO:0000313" key="2">
    <source>
        <dbReference type="Proteomes" id="UP000294933"/>
    </source>
</evidence>
<dbReference type="PANTHER" id="PTHR21174:SF0">
    <property type="entry name" value="HD PHOSPHOHYDROLASE FAMILY PROTEIN-RELATED"/>
    <property type="match status" value="1"/>
</dbReference>
<dbReference type="PIRSF" id="PIRSF035170">
    <property type="entry name" value="HD_phosphohydro"/>
    <property type="match status" value="1"/>
</dbReference>
<accession>A0A4Y7Q1K2</accession>
<dbReference type="SUPFAM" id="SSF109604">
    <property type="entry name" value="HD-domain/PDEase-like"/>
    <property type="match status" value="1"/>
</dbReference>
<dbReference type="Proteomes" id="UP000294933">
    <property type="component" value="Unassembled WGS sequence"/>
</dbReference>
<dbReference type="AlphaFoldDB" id="A0A4Y7Q1K2"/>
<dbReference type="OrthoDB" id="330671at2759"/>
<reference evidence="1 2" key="1">
    <citation type="submission" date="2018-06" db="EMBL/GenBank/DDBJ databases">
        <title>A transcriptomic atlas of mushroom development highlights an independent origin of complex multicellularity.</title>
        <authorList>
            <consortium name="DOE Joint Genome Institute"/>
            <person name="Krizsan K."/>
            <person name="Almasi E."/>
            <person name="Merenyi Z."/>
            <person name="Sahu N."/>
            <person name="Viragh M."/>
            <person name="Koszo T."/>
            <person name="Mondo S."/>
            <person name="Kiss B."/>
            <person name="Balint B."/>
            <person name="Kues U."/>
            <person name="Barry K."/>
            <person name="Hegedus J.C."/>
            <person name="Henrissat B."/>
            <person name="Johnson J."/>
            <person name="Lipzen A."/>
            <person name="Ohm R."/>
            <person name="Nagy I."/>
            <person name="Pangilinan J."/>
            <person name="Yan J."/>
            <person name="Xiong Y."/>
            <person name="Grigoriev I.V."/>
            <person name="Hibbett D.S."/>
            <person name="Nagy L.G."/>
        </authorList>
    </citation>
    <scope>NUCLEOTIDE SEQUENCE [LARGE SCALE GENOMIC DNA]</scope>
    <source>
        <strain evidence="1 2">SZMC22713</strain>
    </source>
</reference>
<proteinExistence type="predicted"/>
<sequence length="204" mass="23223">MDKQKADLVTMWPLEESVGLRDELLAAYAEPSRGYHNTQHLTEVLARLDELADHGVSFDQRVVRLAAWFHDSVYAGKPDDEEQSALWAQRALSGLIPDHLIDEVARLVRLTKTHRPVDDDANGSALCDADLAILAAPPKRYAEYTQAVRVEYKHVRDPDFRAGRTQILRTLVDKPHLFHTDYAHKHWEDIARANLERELATLVS</sequence>
<protein>
    <recommendedName>
        <fullName evidence="3">HD domain-containing protein</fullName>
    </recommendedName>
</protein>
<keyword evidence="2" id="KW-1185">Reference proteome</keyword>
<dbReference type="Gene3D" id="1.10.3210.10">
    <property type="entry name" value="Hypothetical protein af1432"/>
    <property type="match status" value="1"/>
</dbReference>
<dbReference type="PANTHER" id="PTHR21174">
    <property type="match status" value="1"/>
</dbReference>